<evidence type="ECO:0000256" key="1">
    <source>
        <dbReference type="SAM" id="Coils"/>
    </source>
</evidence>
<accession>B3P3V1</accession>
<evidence type="ECO:0000313" key="4">
    <source>
        <dbReference type="Proteomes" id="UP000008711"/>
    </source>
</evidence>
<feature type="compositionally biased region" description="Polar residues" evidence="2">
    <location>
        <begin position="67"/>
        <end position="88"/>
    </location>
</feature>
<gene>
    <name evidence="3" type="primary">Dere\GG20377</name>
    <name evidence="3" type="ORF">Dere_GG20377</name>
</gene>
<reference evidence="3 4" key="2">
    <citation type="journal article" date="2008" name="Bioinformatics">
        <title>Assembly reconciliation.</title>
        <authorList>
            <person name="Zimin A.V."/>
            <person name="Smith D.R."/>
            <person name="Sutton G."/>
            <person name="Yorke J.A."/>
        </authorList>
    </citation>
    <scope>NUCLEOTIDE SEQUENCE [LARGE SCALE GENOMIC DNA]</scope>
    <source>
        <strain evidence="3 4">TSC#14021-0224.01</strain>
    </source>
</reference>
<proteinExistence type="predicted"/>
<protein>
    <submittedName>
        <fullName evidence="3">GG20377</fullName>
    </submittedName>
</protein>
<dbReference type="OrthoDB" id="7864779at2759"/>
<keyword evidence="1" id="KW-0175">Coiled coil</keyword>
<dbReference type="Proteomes" id="UP000008711">
    <property type="component" value="Unassembled WGS sequence"/>
</dbReference>
<organism evidence="3 4">
    <name type="scientific">Drosophila erecta</name>
    <name type="common">Fruit fly</name>
    <dbReference type="NCBI Taxonomy" id="7220"/>
    <lineage>
        <taxon>Eukaryota</taxon>
        <taxon>Metazoa</taxon>
        <taxon>Ecdysozoa</taxon>
        <taxon>Arthropoda</taxon>
        <taxon>Hexapoda</taxon>
        <taxon>Insecta</taxon>
        <taxon>Pterygota</taxon>
        <taxon>Neoptera</taxon>
        <taxon>Endopterygota</taxon>
        <taxon>Diptera</taxon>
        <taxon>Brachycera</taxon>
        <taxon>Muscomorpha</taxon>
        <taxon>Ephydroidea</taxon>
        <taxon>Drosophilidae</taxon>
        <taxon>Drosophila</taxon>
        <taxon>Sophophora</taxon>
    </lineage>
</organism>
<feature type="region of interest" description="Disordered" evidence="2">
    <location>
        <begin position="1"/>
        <end position="94"/>
    </location>
</feature>
<keyword evidence="4" id="KW-1185">Reference proteome</keyword>
<feature type="coiled-coil region" evidence="1">
    <location>
        <begin position="363"/>
        <end position="429"/>
    </location>
</feature>
<evidence type="ECO:0000256" key="2">
    <source>
        <dbReference type="SAM" id="MobiDB-lite"/>
    </source>
</evidence>
<dbReference type="EMBL" id="CH954181">
    <property type="protein sequence ID" value="EDV49057.1"/>
    <property type="molecule type" value="Genomic_DNA"/>
</dbReference>
<dbReference type="HOGENOM" id="CLU_589598_0_0_1"/>
<sequence>MTGAKKRPGSPIADAVHSKAPISGTVALEKSSQIQNMRENDHSEKSNEKPSIKSAPQVASEVETSKTEAQIPQATEKTQKVQTSAATEETSKTNIKKSPEYGEELWADIQKLSPHMGIILQGFIKQYNDSLMNIKKKDLVVSKKMRAIVMDSLKKKAENITLKGQLSHMEMQLTQVKKDLLKQQEKYAENAQKYMEINKKYVHCEKYYDTELEIIKACMEKRNSELKDAQSRIALQGRELNNMQQTNRQLAGTCTAYKTDLEQAEVANSKIQQELAGFKQMYEALTVQFEDISAQKENCEANILQLSTDLNAKILACTELAERIEQMPIEANKVLSKLQSDLEASELRFVEQQRLTDQTTKELELLRNQINTSKTLIEEKESRHVSLSNELTQMTERLNELVDINESYLNELTESKLKHSQEIKEQAEAYEILSEHLSGKRLKLSASVKPRNGVDVFDRLKTSK</sequence>
<dbReference type="AlphaFoldDB" id="B3P3V1"/>
<dbReference type="PhylomeDB" id="B3P3V1"/>
<feature type="coiled-coil region" evidence="1">
    <location>
        <begin position="226"/>
        <end position="302"/>
    </location>
</feature>
<reference evidence="3 4" key="1">
    <citation type="journal article" date="2007" name="Nature">
        <title>Evolution of genes and genomes on the Drosophila phylogeny.</title>
        <authorList>
            <consortium name="Drosophila 12 Genomes Consortium"/>
            <person name="Clark A.G."/>
            <person name="Eisen M.B."/>
            <person name="Smith D.R."/>
            <person name="Bergman C.M."/>
            <person name="Oliver B."/>
            <person name="Markow T.A."/>
            <person name="Kaufman T.C."/>
            <person name="Kellis M."/>
            <person name="Gelbart W."/>
            <person name="Iyer V.N."/>
            <person name="Pollard D.A."/>
            <person name="Sackton T.B."/>
            <person name="Larracuente A.M."/>
            <person name="Singh N.D."/>
            <person name="Abad J.P."/>
            <person name="Abt D.N."/>
            <person name="Adryan B."/>
            <person name="Aguade M."/>
            <person name="Akashi H."/>
            <person name="Anderson W.W."/>
            <person name="Aquadro C.F."/>
            <person name="Ardell D.H."/>
            <person name="Arguello R."/>
            <person name="Artieri C.G."/>
            <person name="Barbash D.A."/>
            <person name="Barker D."/>
            <person name="Barsanti P."/>
            <person name="Batterham P."/>
            <person name="Batzoglou S."/>
            <person name="Begun D."/>
            <person name="Bhutkar A."/>
            <person name="Blanco E."/>
            <person name="Bosak S.A."/>
            <person name="Bradley R.K."/>
            <person name="Brand A.D."/>
            <person name="Brent M.R."/>
            <person name="Brooks A.N."/>
            <person name="Brown R.H."/>
            <person name="Butlin R.K."/>
            <person name="Caggese C."/>
            <person name="Calvi B.R."/>
            <person name="Bernardo de Carvalho A."/>
            <person name="Caspi A."/>
            <person name="Castrezana S."/>
            <person name="Celniker S.E."/>
            <person name="Chang J.L."/>
            <person name="Chapple C."/>
            <person name="Chatterji S."/>
            <person name="Chinwalla A."/>
            <person name="Civetta A."/>
            <person name="Clifton S.W."/>
            <person name="Comeron J.M."/>
            <person name="Costello J.C."/>
            <person name="Coyne J.A."/>
            <person name="Daub J."/>
            <person name="David R.G."/>
            <person name="Delcher A.L."/>
            <person name="Delehaunty K."/>
            <person name="Do C.B."/>
            <person name="Ebling H."/>
            <person name="Edwards K."/>
            <person name="Eickbush T."/>
            <person name="Evans J.D."/>
            <person name="Filipski A."/>
            <person name="Findeiss S."/>
            <person name="Freyhult E."/>
            <person name="Fulton L."/>
            <person name="Fulton R."/>
            <person name="Garcia A.C."/>
            <person name="Gardiner A."/>
            <person name="Garfield D.A."/>
            <person name="Garvin B.E."/>
            <person name="Gibson G."/>
            <person name="Gilbert D."/>
            <person name="Gnerre S."/>
            <person name="Godfrey J."/>
            <person name="Good R."/>
            <person name="Gotea V."/>
            <person name="Gravely B."/>
            <person name="Greenberg A.J."/>
            <person name="Griffiths-Jones S."/>
            <person name="Gross S."/>
            <person name="Guigo R."/>
            <person name="Gustafson E.A."/>
            <person name="Haerty W."/>
            <person name="Hahn M.W."/>
            <person name="Halligan D.L."/>
            <person name="Halpern A.L."/>
            <person name="Halter G.M."/>
            <person name="Han M.V."/>
            <person name="Heger A."/>
            <person name="Hillier L."/>
            <person name="Hinrichs A.S."/>
            <person name="Holmes I."/>
            <person name="Hoskins R.A."/>
            <person name="Hubisz M.J."/>
            <person name="Hultmark D."/>
            <person name="Huntley M.A."/>
            <person name="Jaffe D.B."/>
            <person name="Jagadeeshan S."/>
            <person name="Jeck W.R."/>
            <person name="Johnson J."/>
            <person name="Jones C.D."/>
            <person name="Jordan W.C."/>
            <person name="Karpen G.H."/>
            <person name="Kataoka E."/>
            <person name="Keightley P.D."/>
            <person name="Kheradpour P."/>
            <person name="Kirkness E.F."/>
            <person name="Koerich L.B."/>
            <person name="Kristiansen K."/>
            <person name="Kudrna D."/>
            <person name="Kulathinal R.J."/>
            <person name="Kumar S."/>
            <person name="Kwok R."/>
            <person name="Lander E."/>
            <person name="Langley C.H."/>
            <person name="Lapoint R."/>
            <person name="Lazzaro B.P."/>
            <person name="Lee S.J."/>
            <person name="Levesque L."/>
            <person name="Li R."/>
            <person name="Lin C.F."/>
            <person name="Lin M.F."/>
            <person name="Lindblad-Toh K."/>
            <person name="Llopart A."/>
            <person name="Long M."/>
            <person name="Low L."/>
            <person name="Lozovsky E."/>
            <person name="Lu J."/>
            <person name="Luo M."/>
            <person name="Machado C.A."/>
            <person name="Makalowski W."/>
            <person name="Marzo M."/>
            <person name="Matsuda M."/>
            <person name="Matzkin L."/>
            <person name="McAllister B."/>
            <person name="McBride C.S."/>
            <person name="McKernan B."/>
            <person name="McKernan K."/>
            <person name="Mendez-Lago M."/>
            <person name="Minx P."/>
            <person name="Mollenhauer M.U."/>
            <person name="Montooth K."/>
            <person name="Mount S.M."/>
            <person name="Mu X."/>
            <person name="Myers E."/>
            <person name="Negre B."/>
            <person name="Newfeld S."/>
            <person name="Nielsen R."/>
            <person name="Noor M.A."/>
            <person name="O'Grady P."/>
            <person name="Pachter L."/>
            <person name="Papaceit M."/>
            <person name="Parisi M.J."/>
            <person name="Parisi M."/>
            <person name="Parts L."/>
            <person name="Pedersen J.S."/>
            <person name="Pesole G."/>
            <person name="Phillippy A.M."/>
            <person name="Ponting C.P."/>
            <person name="Pop M."/>
            <person name="Porcelli D."/>
            <person name="Powell J.R."/>
            <person name="Prohaska S."/>
            <person name="Pruitt K."/>
            <person name="Puig M."/>
            <person name="Quesneville H."/>
            <person name="Ram K.R."/>
            <person name="Rand D."/>
            <person name="Rasmussen M.D."/>
            <person name="Reed L.K."/>
            <person name="Reenan R."/>
            <person name="Reily A."/>
            <person name="Remington K.A."/>
            <person name="Rieger T.T."/>
            <person name="Ritchie M.G."/>
            <person name="Robin C."/>
            <person name="Rogers Y.H."/>
            <person name="Rohde C."/>
            <person name="Rozas J."/>
            <person name="Rubenfield M.J."/>
            <person name="Ruiz A."/>
            <person name="Russo S."/>
            <person name="Salzberg S.L."/>
            <person name="Sanchez-Gracia A."/>
            <person name="Saranga D.J."/>
            <person name="Sato H."/>
            <person name="Schaeffer S.W."/>
            <person name="Schatz M.C."/>
            <person name="Schlenke T."/>
            <person name="Schwartz R."/>
            <person name="Segarra C."/>
            <person name="Singh R.S."/>
            <person name="Sirot L."/>
            <person name="Sirota M."/>
            <person name="Sisneros N.B."/>
            <person name="Smith C.D."/>
            <person name="Smith T.F."/>
            <person name="Spieth J."/>
            <person name="Stage D.E."/>
            <person name="Stark A."/>
            <person name="Stephan W."/>
            <person name="Strausberg R.L."/>
            <person name="Strempel S."/>
            <person name="Sturgill D."/>
            <person name="Sutton G."/>
            <person name="Sutton G.G."/>
            <person name="Tao W."/>
            <person name="Teichmann S."/>
            <person name="Tobari Y.N."/>
            <person name="Tomimura Y."/>
            <person name="Tsolas J.M."/>
            <person name="Valente V.L."/>
            <person name="Venter E."/>
            <person name="Venter J.C."/>
            <person name="Vicario S."/>
            <person name="Vieira F.G."/>
            <person name="Vilella A.J."/>
            <person name="Villasante A."/>
            <person name="Walenz B."/>
            <person name="Wang J."/>
            <person name="Wasserman M."/>
            <person name="Watts T."/>
            <person name="Wilson D."/>
            <person name="Wilson R.K."/>
            <person name="Wing R.A."/>
            <person name="Wolfner M.F."/>
            <person name="Wong A."/>
            <person name="Wong G.K."/>
            <person name="Wu C.I."/>
            <person name="Wu G."/>
            <person name="Yamamoto D."/>
            <person name="Yang H.P."/>
            <person name="Yang S.P."/>
            <person name="Yorke J.A."/>
            <person name="Yoshida K."/>
            <person name="Zdobnov E."/>
            <person name="Zhang P."/>
            <person name="Zhang Y."/>
            <person name="Zimin A.V."/>
            <person name="Baldwin J."/>
            <person name="Abdouelleil A."/>
            <person name="Abdulkadir J."/>
            <person name="Abebe A."/>
            <person name="Abera B."/>
            <person name="Abreu J."/>
            <person name="Acer S.C."/>
            <person name="Aftuck L."/>
            <person name="Alexander A."/>
            <person name="An P."/>
            <person name="Anderson E."/>
            <person name="Anderson S."/>
            <person name="Arachi H."/>
            <person name="Azer M."/>
            <person name="Bachantsang P."/>
            <person name="Barry A."/>
            <person name="Bayul T."/>
            <person name="Berlin A."/>
            <person name="Bessette D."/>
            <person name="Bloom T."/>
            <person name="Blye J."/>
            <person name="Boguslavskiy L."/>
            <person name="Bonnet C."/>
            <person name="Boukhgalter B."/>
            <person name="Bourzgui I."/>
            <person name="Brown A."/>
            <person name="Cahill P."/>
            <person name="Channer S."/>
            <person name="Cheshatsang Y."/>
            <person name="Chuda L."/>
            <person name="Citroen M."/>
            <person name="Collymore A."/>
            <person name="Cooke P."/>
            <person name="Costello M."/>
            <person name="D'Aco K."/>
            <person name="Daza R."/>
            <person name="De Haan G."/>
            <person name="DeGray S."/>
            <person name="DeMaso C."/>
            <person name="Dhargay N."/>
            <person name="Dooley K."/>
            <person name="Dooley E."/>
            <person name="Doricent M."/>
            <person name="Dorje P."/>
            <person name="Dorjee K."/>
            <person name="Dupes A."/>
            <person name="Elong R."/>
            <person name="Falk J."/>
            <person name="Farina A."/>
            <person name="Faro S."/>
            <person name="Ferguson D."/>
            <person name="Fisher S."/>
            <person name="Foley C.D."/>
            <person name="Franke A."/>
            <person name="Friedrich D."/>
            <person name="Gadbois L."/>
            <person name="Gearin G."/>
            <person name="Gearin C.R."/>
            <person name="Giannoukos G."/>
            <person name="Goode T."/>
            <person name="Graham J."/>
            <person name="Grandbois E."/>
            <person name="Grewal S."/>
            <person name="Gyaltsen K."/>
            <person name="Hafez N."/>
            <person name="Hagos B."/>
            <person name="Hall J."/>
            <person name="Henson C."/>
            <person name="Hollinger A."/>
            <person name="Honan T."/>
            <person name="Huard M.D."/>
            <person name="Hughes L."/>
            <person name="Hurhula B."/>
            <person name="Husby M.E."/>
            <person name="Kamat A."/>
            <person name="Kanga B."/>
            <person name="Kashin S."/>
            <person name="Khazanovich D."/>
            <person name="Kisner P."/>
            <person name="Lance K."/>
            <person name="Lara M."/>
            <person name="Lee W."/>
            <person name="Lennon N."/>
            <person name="Letendre F."/>
            <person name="LeVine R."/>
            <person name="Lipovsky A."/>
            <person name="Liu X."/>
            <person name="Liu J."/>
            <person name="Liu S."/>
            <person name="Lokyitsang T."/>
            <person name="Lokyitsang Y."/>
            <person name="Lubonja R."/>
            <person name="Lui A."/>
            <person name="MacDonald P."/>
            <person name="Magnisalis V."/>
            <person name="Maru K."/>
            <person name="Matthews C."/>
            <person name="McCusker W."/>
            <person name="McDonough S."/>
            <person name="Mehta T."/>
            <person name="Meldrim J."/>
            <person name="Meneus L."/>
            <person name="Mihai O."/>
            <person name="Mihalev A."/>
            <person name="Mihova T."/>
            <person name="Mittelman R."/>
            <person name="Mlenga V."/>
            <person name="Montmayeur A."/>
            <person name="Mulrain L."/>
            <person name="Navidi A."/>
            <person name="Naylor J."/>
            <person name="Negash T."/>
            <person name="Nguyen T."/>
            <person name="Nguyen N."/>
            <person name="Nicol R."/>
            <person name="Norbu C."/>
            <person name="Norbu N."/>
            <person name="Novod N."/>
            <person name="O'Neill B."/>
            <person name="Osman S."/>
            <person name="Markiewicz E."/>
            <person name="Oyono O.L."/>
            <person name="Patti C."/>
            <person name="Phunkhang P."/>
            <person name="Pierre F."/>
            <person name="Priest M."/>
            <person name="Raghuraman S."/>
            <person name="Rege F."/>
            <person name="Reyes R."/>
            <person name="Rise C."/>
            <person name="Rogov P."/>
            <person name="Ross K."/>
            <person name="Ryan E."/>
            <person name="Settipalli S."/>
            <person name="Shea T."/>
            <person name="Sherpa N."/>
            <person name="Shi L."/>
            <person name="Shih D."/>
            <person name="Sparrow T."/>
            <person name="Spaulding J."/>
            <person name="Stalker J."/>
            <person name="Stange-Thomann N."/>
            <person name="Stavropoulos S."/>
            <person name="Stone C."/>
            <person name="Strader C."/>
            <person name="Tesfaye S."/>
            <person name="Thomson T."/>
            <person name="Thoulutsang Y."/>
            <person name="Thoulutsang D."/>
            <person name="Topham K."/>
            <person name="Topping I."/>
            <person name="Tsamla T."/>
            <person name="Vassiliev H."/>
            <person name="Vo A."/>
            <person name="Wangchuk T."/>
            <person name="Wangdi T."/>
            <person name="Weiand M."/>
            <person name="Wilkinson J."/>
            <person name="Wilson A."/>
            <person name="Yadav S."/>
            <person name="Young G."/>
            <person name="Yu Q."/>
            <person name="Zembek L."/>
            <person name="Zhong D."/>
            <person name="Zimmer A."/>
            <person name="Zwirko Z."/>
            <person name="Jaffe D.B."/>
            <person name="Alvarez P."/>
            <person name="Brockman W."/>
            <person name="Butler J."/>
            <person name="Chin C."/>
            <person name="Gnerre S."/>
            <person name="Grabherr M."/>
            <person name="Kleber M."/>
            <person name="Mauceli E."/>
            <person name="MacCallum I."/>
        </authorList>
    </citation>
    <scope>NUCLEOTIDE SEQUENCE [LARGE SCALE GENOMIC DNA]</scope>
    <source>
        <strain evidence="3 4">TSC#14021-0224.01</strain>
    </source>
</reference>
<dbReference type="Gene3D" id="1.10.287.1490">
    <property type="match status" value="1"/>
</dbReference>
<name>B3P3V1_DROER</name>
<feature type="compositionally biased region" description="Basic and acidic residues" evidence="2">
    <location>
        <begin position="38"/>
        <end position="51"/>
    </location>
</feature>
<evidence type="ECO:0000313" key="3">
    <source>
        <dbReference type="EMBL" id="EDV49057.1"/>
    </source>
</evidence>